<sequence>MRERVRPVSAIGKTTAYGAAGPECSRERMPVCPMERRAAA</sequence>
<gene>
    <name evidence="1" type="ORF">ASZ90_009928</name>
</gene>
<evidence type="ECO:0000313" key="1">
    <source>
        <dbReference type="EMBL" id="KUG20346.1"/>
    </source>
</evidence>
<accession>A0A0W8FHH5</accession>
<comment type="caution">
    <text evidence="1">The sequence shown here is derived from an EMBL/GenBank/DDBJ whole genome shotgun (WGS) entry which is preliminary data.</text>
</comment>
<proteinExistence type="predicted"/>
<reference evidence="1" key="1">
    <citation type="journal article" date="2015" name="Proc. Natl. Acad. Sci. U.S.A.">
        <title>Networks of energetic and metabolic interactions define dynamics in microbial communities.</title>
        <authorList>
            <person name="Embree M."/>
            <person name="Liu J.K."/>
            <person name="Al-Bassam M.M."/>
            <person name="Zengler K."/>
        </authorList>
    </citation>
    <scope>NUCLEOTIDE SEQUENCE</scope>
</reference>
<organism evidence="1">
    <name type="scientific">hydrocarbon metagenome</name>
    <dbReference type="NCBI Taxonomy" id="938273"/>
    <lineage>
        <taxon>unclassified sequences</taxon>
        <taxon>metagenomes</taxon>
        <taxon>ecological metagenomes</taxon>
    </lineage>
</organism>
<dbReference type="AlphaFoldDB" id="A0A0W8FHH5"/>
<name>A0A0W8FHH5_9ZZZZ</name>
<protein>
    <submittedName>
        <fullName evidence="1">Uncharacterized protein</fullName>
    </submittedName>
</protein>
<dbReference type="EMBL" id="LNQE01001202">
    <property type="protein sequence ID" value="KUG20346.1"/>
    <property type="molecule type" value="Genomic_DNA"/>
</dbReference>